<name>A0A3E3IHW8_9FIRM</name>
<protein>
    <recommendedName>
        <fullName evidence="3">Prophage minor tail protein Z (GPZ)</fullName>
    </recommendedName>
</protein>
<accession>A0A3E3IHW8</accession>
<dbReference type="RefSeq" id="WP_006873603.1">
    <property type="nucleotide sequence ID" value="NZ_CABIWA010000020.1"/>
</dbReference>
<dbReference type="EMBL" id="QVME01000007">
    <property type="protein sequence ID" value="RGE66685.1"/>
    <property type="molecule type" value="Genomic_DNA"/>
</dbReference>
<organism evidence="1 2">
    <name type="scientific">Anaerotruncus colihominis</name>
    <dbReference type="NCBI Taxonomy" id="169435"/>
    <lineage>
        <taxon>Bacteria</taxon>
        <taxon>Bacillati</taxon>
        <taxon>Bacillota</taxon>
        <taxon>Clostridia</taxon>
        <taxon>Eubacteriales</taxon>
        <taxon>Oscillospiraceae</taxon>
        <taxon>Anaerotruncus</taxon>
    </lineage>
</organism>
<evidence type="ECO:0000313" key="1">
    <source>
        <dbReference type="EMBL" id="RGE66685.1"/>
    </source>
</evidence>
<gene>
    <name evidence="1" type="ORF">DXC40_12985</name>
</gene>
<evidence type="ECO:0000313" key="2">
    <source>
        <dbReference type="Proteomes" id="UP000260828"/>
    </source>
</evidence>
<proteinExistence type="predicted"/>
<comment type="caution">
    <text evidence="1">The sequence shown here is derived from an EMBL/GenBank/DDBJ whole genome shotgun (WGS) entry which is preliminary data.</text>
</comment>
<reference evidence="1 2" key="1">
    <citation type="submission" date="2018-08" db="EMBL/GenBank/DDBJ databases">
        <title>A genome reference for cultivated species of the human gut microbiota.</title>
        <authorList>
            <person name="Zou Y."/>
            <person name="Xue W."/>
            <person name="Luo G."/>
        </authorList>
    </citation>
    <scope>NUCLEOTIDE SEQUENCE [LARGE SCALE GENOMIC DNA]</scope>
    <source>
        <strain evidence="1 2">TF05-12AC</strain>
    </source>
</reference>
<sequence length="205" mass="22638">MSDIYRSRERSTYYGGIVVDVAEESLDRVTKLLAGINGGVYKAVGSALTRAAAAGKTVAKRAVSQEYTISQSEFLTQTKNINHFIRESSGEISVVFGFKGYVIPLLKFNTRTNNNGQVVAQVKRSGAGEVLDRAFSAQSAVHGHRVIFEREGLSRIPITELYGPATPQMMYSNEAVTDEIEQKMAETYEKRIDHEILRILNGWGG</sequence>
<evidence type="ECO:0008006" key="3">
    <source>
        <dbReference type="Google" id="ProtNLM"/>
    </source>
</evidence>
<dbReference type="Proteomes" id="UP000260828">
    <property type="component" value="Unassembled WGS sequence"/>
</dbReference>
<dbReference type="AlphaFoldDB" id="A0A3E3IHW8"/>